<keyword evidence="3" id="KW-1185">Reference proteome</keyword>
<reference evidence="2 3" key="1">
    <citation type="submission" date="2017-08" db="EMBL/GenBank/DDBJ databases">
        <title>Genome sequence of Streptomyces albireticuli NRRL B-1670.</title>
        <authorList>
            <person name="Graham D.E."/>
            <person name="Mahan K.M."/>
            <person name="Klingeman D.M."/>
            <person name="Hettich R.L."/>
            <person name="Parry R.J."/>
            <person name="Spain J.C."/>
        </authorList>
    </citation>
    <scope>NUCLEOTIDE SEQUENCE [LARGE SCALE GENOMIC DNA]</scope>
    <source>
        <strain evidence="2 3">NRRL B-1670</strain>
    </source>
</reference>
<feature type="compositionally biased region" description="Basic and acidic residues" evidence="1">
    <location>
        <begin position="114"/>
        <end position="123"/>
    </location>
</feature>
<dbReference type="AlphaFoldDB" id="A0A2A2CY44"/>
<feature type="region of interest" description="Disordered" evidence="1">
    <location>
        <begin position="84"/>
        <end position="104"/>
    </location>
</feature>
<evidence type="ECO:0000313" key="2">
    <source>
        <dbReference type="EMBL" id="PAU44040.1"/>
    </source>
</evidence>
<proteinExistence type="predicted"/>
<comment type="caution">
    <text evidence="2">The sequence shown here is derived from an EMBL/GenBank/DDBJ whole genome shotgun (WGS) entry which is preliminary data.</text>
</comment>
<dbReference type="RefSeq" id="WP_095585322.1">
    <property type="nucleotide sequence ID" value="NZ_JAJQQS010000014.1"/>
</dbReference>
<feature type="region of interest" description="Disordered" evidence="1">
    <location>
        <begin position="246"/>
        <end position="274"/>
    </location>
</feature>
<gene>
    <name evidence="2" type="ORF">CK936_37045</name>
</gene>
<sequence length="274" mass="29979">MSRDILATAFKRQRPQLDIRLEDHATTEHATAALRAALERLDPASAAAPGEDREGTPNSRRQLAAAVDLLRAVSLGTLAAVRAPAATTTGARPPQRSSSPLTPLLRLLPLGLGDEDHREERTRPPRPTVHTPTLLDQLQAAAEAADRLLAEAEPPAPERVPLRWSEDRDVLDLLRDLLSAHAERDGELALRHIDRLRKDLALRHDIAVVDFDGTNDSLFSFVVHPDPEERNFVTSRPALVAADGRVLRPGEVRGPARKPFPAGGHEQGTERDDD</sequence>
<organism evidence="2 3">
    <name type="scientific">Streptomyces albireticuli</name>
    <dbReference type="NCBI Taxonomy" id="1940"/>
    <lineage>
        <taxon>Bacteria</taxon>
        <taxon>Bacillati</taxon>
        <taxon>Actinomycetota</taxon>
        <taxon>Actinomycetes</taxon>
        <taxon>Kitasatosporales</taxon>
        <taxon>Streptomycetaceae</taxon>
        <taxon>Streptomyces</taxon>
    </lineage>
</organism>
<dbReference type="Proteomes" id="UP000218944">
    <property type="component" value="Unassembled WGS sequence"/>
</dbReference>
<feature type="region of interest" description="Disordered" evidence="1">
    <location>
        <begin position="112"/>
        <end position="131"/>
    </location>
</feature>
<dbReference type="EMBL" id="NSJV01000713">
    <property type="protein sequence ID" value="PAU44040.1"/>
    <property type="molecule type" value="Genomic_DNA"/>
</dbReference>
<name>A0A2A2CY44_9ACTN</name>
<evidence type="ECO:0000313" key="3">
    <source>
        <dbReference type="Proteomes" id="UP000218944"/>
    </source>
</evidence>
<accession>A0A2A2CY44</accession>
<protein>
    <submittedName>
        <fullName evidence="2">Uncharacterized protein</fullName>
    </submittedName>
</protein>
<evidence type="ECO:0000256" key="1">
    <source>
        <dbReference type="SAM" id="MobiDB-lite"/>
    </source>
</evidence>